<evidence type="ECO:0000313" key="1">
    <source>
        <dbReference type="EMBL" id="PWK48260.1"/>
    </source>
</evidence>
<name>A0A316FKF5_9ACTN</name>
<sequence>MTAAKPNHLKARRLLLDHLDRHPDRTVGDDLDPAEAGVVGDTRHAAGGDSYHLGRDKIRARAGRDRYSVDESRRDRDGLDDHASAMDIGFFRVGAPRGTFDLYDFNAWLIPLCRSGDPDTADLREVIYSPDGRTVRRWDRLNRRTTGDDSHLTHTHLSEHRDADGHRMIRLATRWLRHIGLIPEEDATMTKAEFLAMLRDKDVRAALAGAMLQTDGLIPAPPGNRGTDGSVNTHWSLASYAQWTYRHLLDARAAIVTLATRDEVDEVALARALAPMLAAALPGDRDDLTPAELQQAIVGALRELAATAPSA</sequence>
<protein>
    <submittedName>
        <fullName evidence="1">Uncharacterized protein</fullName>
    </submittedName>
</protein>
<dbReference type="AlphaFoldDB" id="A0A316FKF5"/>
<keyword evidence="2" id="KW-1185">Reference proteome</keyword>
<dbReference type="OrthoDB" id="3400966at2"/>
<dbReference type="EMBL" id="QGGR01000006">
    <property type="protein sequence ID" value="PWK48260.1"/>
    <property type="molecule type" value="Genomic_DNA"/>
</dbReference>
<proteinExistence type="predicted"/>
<evidence type="ECO:0000313" key="2">
    <source>
        <dbReference type="Proteomes" id="UP000245697"/>
    </source>
</evidence>
<reference evidence="1 2" key="1">
    <citation type="submission" date="2018-05" db="EMBL/GenBank/DDBJ databases">
        <title>Genomic Encyclopedia of Archaeal and Bacterial Type Strains, Phase II (KMG-II): from individual species to whole genera.</title>
        <authorList>
            <person name="Goeker M."/>
        </authorList>
    </citation>
    <scope>NUCLEOTIDE SEQUENCE [LARGE SCALE GENOMIC DNA]</scope>
    <source>
        <strain evidence="1 2">DSM 45184</strain>
    </source>
</reference>
<organism evidence="1 2">
    <name type="scientific">Actinoplanes xinjiangensis</name>
    <dbReference type="NCBI Taxonomy" id="512350"/>
    <lineage>
        <taxon>Bacteria</taxon>
        <taxon>Bacillati</taxon>
        <taxon>Actinomycetota</taxon>
        <taxon>Actinomycetes</taxon>
        <taxon>Micromonosporales</taxon>
        <taxon>Micromonosporaceae</taxon>
        <taxon>Actinoplanes</taxon>
    </lineage>
</organism>
<dbReference type="RefSeq" id="WP_109593308.1">
    <property type="nucleotide sequence ID" value="NZ_BONA01000039.1"/>
</dbReference>
<dbReference type="Proteomes" id="UP000245697">
    <property type="component" value="Unassembled WGS sequence"/>
</dbReference>
<gene>
    <name evidence="1" type="ORF">BC793_106290</name>
</gene>
<accession>A0A316FKF5</accession>
<comment type="caution">
    <text evidence="1">The sequence shown here is derived from an EMBL/GenBank/DDBJ whole genome shotgun (WGS) entry which is preliminary data.</text>
</comment>